<dbReference type="PANTHER" id="PTHR48081">
    <property type="entry name" value="AB HYDROLASE SUPERFAMILY PROTEIN C4A8.06C"/>
    <property type="match status" value="1"/>
</dbReference>
<dbReference type="PANTHER" id="PTHR48081:SF8">
    <property type="entry name" value="ALPHA_BETA HYDROLASE FOLD-3 DOMAIN-CONTAINING PROTEIN-RELATED"/>
    <property type="match status" value="1"/>
</dbReference>
<name>A0A2V5INV8_9MICC</name>
<dbReference type="RefSeq" id="WP_110485955.1">
    <property type="nucleotide sequence ID" value="NZ_QJVC01000017.1"/>
</dbReference>
<comment type="caution">
    <text evidence="5">The sequence shown here is derived from an EMBL/GenBank/DDBJ whole genome shotgun (WGS) entry which is preliminary data.</text>
</comment>
<evidence type="ECO:0000256" key="3">
    <source>
        <dbReference type="PROSITE-ProRule" id="PRU10038"/>
    </source>
</evidence>
<feature type="domain" description="Alpha/beta hydrolase fold-3" evidence="4">
    <location>
        <begin position="82"/>
        <end position="279"/>
    </location>
</feature>
<dbReference type="Gene3D" id="3.40.50.1820">
    <property type="entry name" value="alpha/beta hydrolase"/>
    <property type="match status" value="1"/>
</dbReference>
<sequence>MPVPVPQSLIPLFLKATRANRAFVSEAGAQQRIAERFLRPEPYGPPSRLEGVSVTRRVPTPLGWPVYDVAAENTARNQGSVVIYVHGGAWVNEIRVQHWQLTARVARETRQRVVVPIYPLVPFSTAREVHDGVVALIQVELDAGHHVRLAGDSAGGQIALSAALALREQGIVLPGMTLLSPALDLSWSNPGIDVIAPSDPWLARPGGRVLAEAWRGEDSLEDPVVSPLFGELSGLGPLTILTGTRDILNPDAQLLRAKAQAAGVSVAWHEGAGQIHVYALLPTKAGEQGLQTIVKSLQPVTS</sequence>
<gene>
    <name evidence="5" type="ORF">CVS30_14020</name>
</gene>
<dbReference type="Pfam" id="PF07859">
    <property type="entry name" value="Abhydrolase_3"/>
    <property type="match status" value="1"/>
</dbReference>
<dbReference type="InterPro" id="IPR029058">
    <property type="entry name" value="AB_hydrolase_fold"/>
</dbReference>
<organism evidence="5 6">
    <name type="scientific">Arthrobacter psychrolactophilus</name>
    <dbReference type="NCBI Taxonomy" id="92442"/>
    <lineage>
        <taxon>Bacteria</taxon>
        <taxon>Bacillati</taxon>
        <taxon>Actinomycetota</taxon>
        <taxon>Actinomycetes</taxon>
        <taxon>Micrococcales</taxon>
        <taxon>Micrococcaceae</taxon>
        <taxon>Arthrobacter</taxon>
    </lineage>
</organism>
<comment type="similarity">
    <text evidence="1">Belongs to the 'GDXG' lipolytic enzyme family.</text>
</comment>
<dbReference type="OrthoDB" id="9803828at2"/>
<dbReference type="SUPFAM" id="SSF53474">
    <property type="entry name" value="alpha/beta-Hydrolases"/>
    <property type="match status" value="1"/>
</dbReference>
<dbReference type="InterPro" id="IPR013094">
    <property type="entry name" value="AB_hydrolase_3"/>
</dbReference>
<dbReference type="AlphaFoldDB" id="A0A2V5INV8"/>
<dbReference type="EMBL" id="QJVC01000017">
    <property type="protein sequence ID" value="PYI37771.1"/>
    <property type="molecule type" value="Genomic_DNA"/>
</dbReference>
<evidence type="ECO:0000256" key="1">
    <source>
        <dbReference type="ARBA" id="ARBA00010515"/>
    </source>
</evidence>
<evidence type="ECO:0000313" key="6">
    <source>
        <dbReference type="Proteomes" id="UP000247980"/>
    </source>
</evidence>
<dbReference type="PROSITE" id="PS01174">
    <property type="entry name" value="LIPASE_GDXG_SER"/>
    <property type="match status" value="1"/>
</dbReference>
<reference evidence="5 6" key="1">
    <citation type="submission" date="2018-05" db="EMBL/GenBank/DDBJ databases">
        <title>Genetic diversity of glacier-inhabiting Cryobacterium bacteria in China and description of Cryobacterium mengkeensis sp. nov. and Arthrobacter glacialis sp. nov.</title>
        <authorList>
            <person name="Liu Q."/>
            <person name="Xin Y.-H."/>
        </authorList>
    </citation>
    <scope>NUCLEOTIDE SEQUENCE [LARGE SCALE GENOMIC DNA]</scope>
    <source>
        <strain evidence="5 6">B7</strain>
    </source>
</reference>
<keyword evidence="2" id="KW-0378">Hydrolase</keyword>
<dbReference type="Proteomes" id="UP000247980">
    <property type="component" value="Unassembled WGS sequence"/>
</dbReference>
<keyword evidence="6" id="KW-1185">Reference proteome</keyword>
<evidence type="ECO:0000259" key="4">
    <source>
        <dbReference type="Pfam" id="PF07859"/>
    </source>
</evidence>
<protein>
    <submittedName>
        <fullName evidence="5">Esterase</fullName>
    </submittedName>
</protein>
<dbReference type="InterPro" id="IPR050300">
    <property type="entry name" value="GDXG_lipolytic_enzyme"/>
</dbReference>
<evidence type="ECO:0000313" key="5">
    <source>
        <dbReference type="EMBL" id="PYI37771.1"/>
    </source>
</evidence>
<dbReference type="InterPro" id="IPR033140">
    <property type="entry name" value="Lipase_GDXG_put_SER_AS"/>
</dbReference>
<feature type="active site" evidence="3">
    <location>
        <position position="153"/>
    </location>
</feature>
<accession>A0A2V5INV8</accession>
<dbReference type="GO" id="GO:0016787">
    <property type="term" value="F:hydrolase activity"/>
    <property type="evidence" value="ECO:0007669"/>
    <property type="project" value="UniProtKB-KW"/>
</dbReference>
<evidence type="ECO:0000256" key="2">
    <source>
        <dbReference type="ARBA" id="ARBA00022801"/>
    </source>
</evidence>
<proteinExistence type="inferred from homology"/>